<proteinExistence type="predicted"/>
<dbReference type="Proteomes" id="UP000438429">
    <property type="component" value="Unassembled WGS sequence"/>
</dbReference>
<protein>
    <submittedName>
        <fullName evidence="1">Uncharacterized protein</fullName>
    </submittedName>
</protein>
<organism evidence="1 2">
    <name type="scientific">Scophthalmus maximus</name>
    <name type="common">Turbot</name>
    <name type="synonym">Psetta maxima</name>
    <dbReference type="NCBI Taxonomy" id="52904"/>
    <lineage>
        <taxon>Eukaryota</taxon>
        <taxon>Metazoa</taxon>
        <taxon>Chordata</taxon>
        <taxon>Craniata</taxon>
        <taxon>Vertebrata</taxon>
        <taxon>Euteleostomi</taxon>
        <taxon>Actinopterygii</taxon>
        <taxon>Neopterygii</taxon>
        <taxon>Teleostei</taxon>
        <taxon>Neoteleostei</taxon>
        <taxon>Acanthomorphata</taxon>
        <taxon>Carangaria</taxon>
        <taxon>Pleuronectiformes</taxon>
        <taxon>Pleuronectoidei</taxon>
        <taxon>Scophthalmidae</taxon>
        <taxon>Scophthalmus</taxon>
    </lineage>
</organism>
<evidence type="ECO:0000313" key="2">
    <source>
        <dbReference type="Proteomes" id="UP000438429"/>
    </source>
</evidence>
<reference evidence="1 2" key="1">
    <citation type="submission" date="2019-06" db="EMBL/GenBank/DDBJ databases">
        <title>Draft genomes of female and male turbot (Scophthalmus maximus).</title>
        <authorList>
            <person name="Xu H."/>
            <person name="Xu X.-W."/>
            <person name="Shao C."/>
            <person name="Chen S."/>
        </authorList>
    </citation>
    <scope>NUCLEOTIDE SEQUENCE [LARGE SCALE GENOMIC DNA]</scope>
    <source>
        <strain evidence="1">Ysfricsl-2016a</strain>
        <tissue evidence="1">Blood</tissue>
    </source>
</reference>
<comment type="caution">
    <text evidence="1">The sequence shown here is derived from an EMBL/GenBank/DDBJ whole genome shotgun (WGS) entry which is preliminary data.</text>
</comment>
<dbReference type="AlphaFoldDB" id="A0A6A4SGD4"/>
<gene>
    <name evidence="1" type="ORF">F2P81_018527</name>
</gene>
<name>A0A6A4SGD4_SCOMX</name>
<dbReference type="EMBL" id="VEVO01000016">
    <property type="protein sequence ID" value="KAF0029422.1"/>
    <property type="molecule type" value="Genomic_DNA"/>
</dbReference>
<evidence type="ECO:0000313" key="1">
    <source>
        <dbReference type="EMBL" id="KAF0029422.1"/>
    </source>
</evidence>
<accession>A0A6A4SGD4</accession>
<sequence>MSPDQVLRDRALLNNNNNNTKFHFRMSPDQVLRDRALLVWMSQDQVLRDRASLVWMSLDQLWECLESEVEELENLAETSGNQQFVDLLKTKKSVSAQGPPSFLDSLSPTEVFACENGTVFFHQDEHFFLAVGHTVRLPIKLESRSPSMLLVSWVENSLATSDSHTVTLYRSEPDYYTILGMDSTVHNHYDFTSLDSCSPYMTCVEIAGSHSVICLSAITGMTDDSHSSHK</sequence>